<dbReference type="RefSeq" id="WP_100349191.1">
    <property type="nucleotide sequence ID" value="NZ_PGTZ01000006.1"/>
</dbReference>
<evidence type="ECO:0000256" key="1">
    <source>
        <dbReference type="ARBA" id="ARBA00023015"/>
    </source>
</evidence>
<keyword evidence="1" id="KW-0805">Transcription regulation</keyword>
<protein>
    <submittedName>
        <fullName evidence="5">DeoR family transcriptional regulator</fullName>
    </submittedName>
</protein>
<evidence type="ECO:0000259" key="4">
    <source>
        <dbReference type="PROSITE" id="PS51000"/>
    </source>
</evidence>
<sequence length="261" mass="27006">MLATVRHDRILTALRATGAVRIADLAADLDVSEMTVRRDLAELAERGLVRKVHGGAVAPDAPRPGDEPAFAAKSDLMAAEKAGIARAAACLVEPGASVAISAGTTTHALAHELVRRTDLRPLTVVTNSLPVADTLYRADGVTTVLTGGERTPSDALVGPLAEAALADLRVDVAFLGAHGVSVDHGLTTPNLAEASTDRALRAAAAATVVLADHSKWQVTGLARWARLDDVDVLVTDDGLEPADRDAAAEHAGRVVVAEVAR</sequence>
<comment type="caution">
    <text evidence="5">The sequence shown here is derived from an EMBL/GenBank/DDBJ whole genome shotgun (WGS) entry which is preliminary data.</text>
</comment>
<evidence type="ECO:0000313" key="5">
    <source>
        <dbReference type="EMBL" id="PJI94769.1"/>
    </source>
</evidence>
<dbReference type="SMART" id="SM00420">
    <property type="entry name" value="HTH_DEOR"/>
    <property type="match status" value="1"/>
</dbReference>
<dbReference type="SUPFAM" id="SSF46785">
    <property type="entry name" value="Winged helix' DNA-binding domain"/>
    <property type="match status" value="1"/>
</dbReference>
<evidence type="ECO:0000256" key="3">
    <source>
        <dbReference type="ARBA" id="ARBA00023163"/>
    </source>
</evidence>
<dbReference type="Gene3D" id="3.40.50.1360">
    <property type="match status" value="1"/>
</dbReference>
<dbReference type="AlphaFoldDB" id="A0A2M8WV32"/>
<dbReference type="GO" id="GO:0003677">
    <property type="term" value="F:DNA binding"/>
    <property type="evidence" value="ECO:0007669"/>
    <property type="project" value="UniProtKB-KW"/>
</dbReference>
<dbReference type="PROSITE" id="PS51000">
    <property type="entry name" value="HTH_DEOR_2"/>
    <property type="match status" value="1"/>
</dbReference>
<dbReference type="InterPro" id="IPR037171">
    <property type="entry name" value="NagB/RpiA_transferase-like"/>
</dbReference>
<keyword evidence="3" id="KW-0804">Transcription</keyword>
<dbReference type="OrthoDB" id="7688673at2"/>
<reference evidence="5 6" key="1">
    <citation type="submission" date="2017-11" db="EMBL/GenBank/DDBJ databases">
        <title>Genomic Encyclopedia of Archaeal and Bacterial Type Strains, Phase II (KMG-II): From Individual Species to Whole Genera.</title>
        <authorList>
            <person name="Goeker M."/>
        </authorList>
    </citation>
    <scope>NUCLEOTIDE SEQUENCE [LARGE SCALE GENOMIC DNA]</scope>
    <source>
        <strain evidence="5 6">DSM 22413</strain>
    </source>
</reference>
<proteinExistence type="predicted"/>
<dbReference type="SUPFAM" id="SSF100950">
    <property type="entry name" value="NagB/RpiA/CoA transferase-like"/>
    <property type="match status" value="1"/>
</dbReference>
<dbReference type="InterPro" id="IPR014036">
    <property type="entry name" value="DeoR-like_C"/>
</dbReference>
<dbReference type="InterPro" id="IPR001034">
    <property type="entry name" value="DeoR_HTH"/>
</dbReference>
<dbReference type="Pfam" id="PF08220">
    <property type="entry name" value="HTH_DeoR"/>
    <property type="match status" value="1"/>
</dbReference>
<keyword evidence="6" id="KW-1185">Reference proteome</keyword>
<feature type="domain" description="HTH deoR-type" evidence="4">
    <location>
        <begin position="3"/>
        <end position="58"/>
    </location>
</feature>
<dbReference type="PANTHER" id="PTHR30363">
    <property type="entry name" value="HTH-TYPE TRANSCRIPTIONAL REGULATOR SRLR-RELATED"/>
    <property type="match status" value="1"/>
</dbReference>
<accession>A0A2M8WV32</accession>
<dbReference type="PROSITE" id="PS00894">
    <property type="entry name" value="HTH_DEOR_1"/>
    <property type="match status" value="1"/>
</dbReference>
<dbReference type="PRINTS" id="PR00037">
    <property type="entry name" value="HTHLACR"/>
</dbReference>
<dbReference type="InterPro" id="IPR036390">
    <property type="entry name" value="WH_DNA-bd_sf"/>
</dbReference>
<name>A0A2M8WV32_9MICO</name>
<gene>
    <name evidence="5" type="ORF">CLV34_0616</name>
</gene>
<keyword evidence="2" id="KW-0238">DNA-binding</keyword>
<dbReference type="GO" id="GO:0003700">
    <property type="term" value="F:DNA-binding transcription factor activity"/>
    <property type="evidence" value="ECO:0007669"/>
    <property type="project" value="InterPro"/>
</dbReference>
<dbReference type="SMART" id="SM01134">
    <property type="entry name" value="DeoRC"/>
    <property type="match status" value="1"/>
</dbReference>
<evidence type="ECO:0000313" key="6">
    <source>
        <dbReference type="Proteomes" id="UP000231586"/>
    </source>
</evidence>
<dbReference type="Proteomes" id="UP000231586">
    <property type="component" value="Unassembled WGS sequence"/>
</dbReference>
<dbReference type="Gene3D" id="1.10.10.10">
    <property type="entry name" value="Winged helix-like DNA-binding domain superfamily/Winged helix DNA-binding domain"/>
    <property type="match status" value="1"/>
</dbReference>
<dbReference type="EMBL" id="PGTZ01000006">
    <property type="protein sequence ID" value="PJI94769.1"/>
    <property type="molecule type" value="Genomic_DNA"/>
</dbReference>
<dbReference type="InterPro" id="IPR018356">
    <property type="entry name" value="Tscrpt_reg_HTH_DeoR_CS"/>
</dbReference>
<organism evidence="5 6">
    <name type="scientific">Luteimicrobium subarcticum</name>
    <dbReference type="NCBI Taxonomy" id="620910"/>
    <lineage>
        <taxon>Bacteria</taxon>
        <taxon>Bacillati</taxon>
        <taxon>Actinomycetota</taxon>
        <taxon>Actinomycetes</taxon>
        <taxon>Micrococcales</taxon>
        <taxon>Luteimicrobium</taxon>
    </lineage>
</organism>
<evidence type="ECO:0000256" key="2">
    <source>
        <dbReference type="ARBA" id="ARBA00023125"/>
    </source>
</evidence>
<dbReference type="InterPro" id="IPR036388">
    <property type="entry name" value="WH-like_DNA-bd_sf"/>
</dbReference>
<dbReference type="InterPro" id="IPR050313">
    <property type="entry name" value="Carb_Metab_HTH_regulators"/>
</dbReference>
<dbReference type="PANTHER" id="PTHR30363:SF44">
    <property type="entry name" value="AGA OPERON TRANSCRIPTIONAL REPRESSOR-RELATED"/>
    <property type="match status" value="1"/>
</dbReference>
<dbReference type="Pfam" id="PF00455">
    <property type="entry name" value="DeoRC"/>
    <property type="match status" value="1"/>
</dbReference>